<comment type="caution">
    <text evidence="5">The sequence shown here is derived from an EMBL/GenBank/DDBJ whole genome shotgun (WGS) entry which is preliminary data.</text>
</comment>
<organism evidence="5 6">
    <name type="scientific">Batrachochytrium salamandrivorans</name>
    <dbReference type="NCBI Taxonomy" id="1357716"/>
    <lineage>
        <taxon>Eukaryota</taxon>
        <taxon>Fungi</taxon>
        <taxon>Fungi incertae sedis</taxon>
        <taxon>Chytridiomycota</taxon>
        <taxon>Chytridiomycota incertae sedis</taxon>
        <taxon>Chytridiomycetes</taxon>
        <taxon>Rhizophydiales</taxon>
        <taxon>Rhizophydiales incertae sedis</taxon>
        <taxon>Batrachochytrium</taxon>
    </lineage>
</organism>
<dbReference type="Proteomes" id="UP001648503">
    <property type="component" value="Unassembled WGS sequence"/>
</dbReference>
<dbReference type="Pfam" id="PF14712">
    <property type="entry name" value="Snapin_Pallidin"/>
    <property type="match status" value="1"/>
</dbReference>
<evidence type="ECO:0000256" key="2">
    <source>
        <dbReference type="ARBA" id="ARBA00023054"/>
    </source>
</evidence>
<evidence type="ECO:0000256" key="1">
    <source>
        <dbReference type="ARBA" id="ARBA00006111"/>
    </source>
</evidence>
<keyword evidence="6" id="KW-1185">Reference proteome</keyword>
<gene>
    <name evidence="5" type="ORF">BASA50_005723</name>
</gene>
<dbReference type="InterPro" id="IPR017246">
    <property type="entry name" value="Snapin"/>
</dbReference>
<feature type="compositionally biased region" description="Low complexity" evidence="4">
    <location>
        <begin position="115"/>
        <end position="134"/>
    </location>
</feature>
<sequence>MDPHSSTTTAEERRSTATASHISTAMVGQLVPVLQALDMGMIAAVRSQGELHQDMERLAAELQVVSHGLGPPPDIDPVAERVVAARRRIMALQKKLRLLEDSVHKITVTLDRRITPTTPTPTSATTTPTSTTLP</sequence>
<evidence type="ECO:0000313" key="6">
    <source>
        <dbReference type="Proteomes" id="UP001648503"/>
    </source>
</evidence>
<protein>
    <recommendedName>
        <fullName evidence="3">Biogenesis of lysosome-related organelles complex 1 subunit 7</fullName>
    </recommendedName>
</protein>
<proteinExistence type="inferred from homology"/>
<dbReference type="EMBL" id="JAFCIX010000298">
    <property type="protein sequence ID" value="KAH6595513.1"/>
    <property type="molecule type" value="Genomic_DNA"/>
</dbReference>
<feature type="region of interest" description="Disordered" evidence="4">
    <location>
        <begin position="1"/>
        <end position="20"/>
    </location>
</feature>
<evidence type="ECO:0000256" key="4">
    <source>
        <dbReference type="SAM" id="MobiDB-lite"/>
    </source>
</evidence>
<feature type="region of interest" description="Disordered" evidence="4">
    <location>
        <begin position="114"/>
        <end position="134"/>
    </location>
</feature>
<evidence type="ECO:0000313" key="5">
    <source>
        <dbReference type="EMBL" id="KAH6595513.1"/>
    </source>
</evidence>
<dbReference type="InterPro" id="IPR028119">
    <property type="entry name" value="Snapin/Pallidin/Snn1"/>
</dbReference>
<dbReference type="PANTHER" id="PTHR31305:SF2">
    <property type="entry name" value="SNARE-ASSOCIATED PROTEIN SNAPIN"/>
    <property type="match status" value="1"/>
</dbReference>
<keyword evidence="2" id="KW-0175">Coiled coil</keyword>
<comment type="similarity">
    <text evidence="1">Belongs to the SNAPIN family.</text>
</comment>
<name>A0ABQ8FC79_9FUNG</name>
<reference evidence="5 6" key="1">
    <citation type="submission" date="2021-02" db="EMBL/GenBank/DDBJ databases">
        <title>Variation within the Batrachochytrium salamandrivorans European outbreak.</title>
        <authorList>
            <person name="Kelly M."/>
            <person name="Pasmans F."/>
            <person name="Shea T.P."/>
            <person name="Munoz J.F."/>
            <person name="Carranza S."/>
            <person name="Cuomo C.A."/>
            <person name="Martel A."/>
        </authorList>
    </citation>
    <scope>NUCLEOTIDE SEQUENCE [LARGE SCALE GENOMIC DNA]</scope>
    <source>
        <strain evidence="5 6">AMFP18/2</strain>
    </source>
</reference>
<accession>A0ABQ8FC79</accession>
<dbReference type="PANTHER" id="PTHR31305">
    <property type="entry name" value="SNARE-ASSOCIATED PROTEIN SNAPIN"/>
    <property type="match status" value="1"/>
</dbReference>
<evidence type="ECO:0000256" key="3">
    <source>
        <dbReference type="ARBA" id="ARBA00033330"/>
    </source>
</evidence>